<name>A0A433RXW0_9BACL</name>
<dbReference type="PANTHER" id="PTHR43434:SF26">
    <property type="entry name" value="PYROPHOSPHATASE PPAX"/>
    <property type="match status" value="1"/>
</dbReference>
<dbReference type="SFLD" id="SFLDG01135">
    <property type="entry name" value="C1.5.6:_HAD__Beta-PGM__Phospha"/>
    <property type="match status" value="1"/>
</dbReference>
<dbReference type="InterPro" id="IPR023214">
    <property type="entry name" value="HAD_sf"/>
</dbReference>
<dbReference type="Gene3D" id="3.40.50.1000">
    <property type="entry name" value="HAD superfamily/HAD-like"/>
    <property type="match status" value="1"/>
</dbReference>
<dbReference type="GO" id="GO:0008967">
    <property type="term" value="F:phosphoglycolate phosphatase activity"/>
    <property type="evidence" value="ECO:0007669"/>
    <property type="project" value="TreeGrafter"/>
</dbReference>
<dbReference type="GO" id="GO:0005829">
    <property type="term" value="C:cytosol"/>
    <property type="evidence" value="ECO:0007669"/>
    <property type="project" value="TreeGrafter"/>
</dbReference>
<gene>
    <name evidence="1" type="ORF">QI30_02070</name>
</gene>
<dbReference type="InterPro" id="IPR036412">
    <property type="entry name" value="HAD-like_sf"/>
</dbReference>
<dbReference type="AlphaFoldDB" id="A0A433RXW0"/>
<dbReference type="OrthoDB" id="9802350at2"/>
<dbReference type="InterPro" id="IPR041492">
    <property type="entry name" value="HAD_2"/>
</dbReference>
<dbReference type="InterPro" id="IPR023198">
    <property type="entry name" value="PGP-like_dom2"/>
</dbReference>
<evidence type="ECO:0008006" key="3">
    <source>
        <dbReference type="Google" id="ProtNLM"/>
    </source>
</evidence>
<comment type="caution">
    <text evidence="1">The sequence shown here is derived from an EMBL/GenBank/DDBJ whole genome shotgun (WGS) entry which is preliminary data.</text>
</comment>
<proteinExistence type="predicted"/>
<keyword evidence="2" id="KW-1185">Reference proteome</keyword>
<reference evidence="1 2" key="1">
    <citation type="submission" date="2014-11" db="EMBL/GenBank/DDBJ databases">
        <title>Genome sequence and analysis of novel Kurthia sp.</title>
        <authorList>
            <person name="Lawson J.N."/>
            <person name="Gonzalez J.E."/>
            <person name="Rinauldi L."/>
            <person name="Xuan Z."/>
            <person name="Firman A."/>
            <person name="Shaddox L."/>
            <person name="Trudeau A."/>
            <person name="Shah S."/>
            <person name="Reiman D."/>
        </authorList>
    </citation>
    <scope>NUCLEOTIDE SEQUENCE [LARGE SCALE GENOMIC DNA]</scope>
    <source>
        <strain evidence="1 2">3B1D</strain>
    </source>
</reference>
<dbReference type="SFLD" id="SFLDG01129">
    <property type="entry name" value="C1.5:_HAD__Beta-PGM__Phosphata"/>
    <property type="match status" value="1"/>
</dbReference>
<evidence type="ECO:0000313" key="1">
    <source>
        <dbReference type="EMBL" id="RUS58115.1"/>
    </source>
</evidence>
<organism evidence="1 2">
    <name type="scientific">Candidatus Kurthia intestinigallinarum</name>
    <dbReference type="NCBI Taxonomy" id="1562256"/>
    <lineage>
        <taxon>Bacteria</taxon>
        <taxon>Bacillati</taxon>
        <taxon>Bacillota</taxon>
        <taxon>Bacilli</taxon>
        <taxon>Bacillales</taxon>
        <taxon>Caryophanaceae</taxon>
        <taxon>Kurthia</taxon>
    </lineage>
</organism>
<accession>A0A433RXW0</accession>
<dbReference type="PANTHER" id="PTHR43434">
    <property type="entry name" value="PHOSPHOGLYCOLATE PHOSPHATASE"/>
    <property type="match status" value="1"/>
</dbReference>
<dbReference type="Proteomes" id="UP000288623">
    <property type="component" value="Unassembled WGS sequence"/>
</dbReference>
<dbReference type="InterPro" id="IPR006439">
    <property type="entry name" value="HAD-SF_hydro_IA"/>
</dbReference>
<dbReference type="PRINTS" id="PR00413">
    <property type="entry name" value="HADHALOGNASE"/>
</dbReference>
<dbReference type="Gene3D" id="1.10.150.240">
    <property type="entry name" value="Putative phosphatase, domain 2"/>
    <property type="match status" value="1"/>
</dbReference>
<dbReference type="GO" id="GO:0006281">
    <property type="term" value="P:DNA repair"/>
    <property type="evidence" value="ECO:0007669"/>
    <property type="project" value="TreeGrafter"/>
</dbReference>
<dbReference type="InterPro" id="IPR050155">
    <property type="entry name" value="HAD-like_hydrolase_sf"/>
</dbReference>
<evidence type="ECO:0000313" key="2">
    <source>
        <dbReference type="Proteomes" id="UP000288623"/>
    </source>
</evidence>
<dbReference type="NCBIfam" id="TIGR01549">
    <property type="entry name" value="HAD-SF-IA-v1"/>
    <property type="match status" value="1"/>
</dbReference>
<protein>
    <recommendedName>
        <fullName evidence="3">HAD family hydrolase</fullName>
    </recommendedName>
</protein>
<dbReference type="SFLD" id="SFLDS00003">
    <property type="entry name" value="Haloacid_Dehalogenase"/>
    <property type="match status" value="1"/>
</dbReference>
<sequence>MMKAIIFDVDGTMLDTERAQLKALQQVLEQHDLMYTMDELRVVFGIPGKDALKRLGVENINEVHKEWDKAVEVYMDEVQLFYGVEEALKTLTAQGVKLGIVTSKTRVQFVNEFQPFGLNDYFASIITAEDAPKTKPDPAPLQLCLTELAVAPAEAIYVGDTIFDYQCAKGAGVPFALALWGAHSTKGMDDAAYRLETAEEITNIIV</sequence>
<dbReference type="EMBL" id="JTFC01000008">
    <property type="protein sequence ID" value="RUS58115.1"/>
    <property type="molecule type" value="Genomic_DNA"/>
</dbReference>
<dbReference type="Pfam" id="PF13419">
    <property type="entry name" value="HAD_2"/>
    <property type="match status" value="1"/>
</dbReference>
<dbReference type="SUPFAM" id="SSF56784">
    <property type="entry name" value="HAD-like"/>
    <property type="match status" value="1"/>
</dbReference>